<dbReference type="Gene3D" id="3.40.190.10">
    <property type="entry name" value="Periplasmic binding protein-like II"/>
    <property type="match status" value="2"/>
</dbReference>
<comment type="caution">
    <text evidence="3">The sequence shown here is derived from an EMBL/GenBank/DDBJ whole genome shotgun (WGS) entry which is preliminary data.</text>
</comment>
<evidence type="ECO:0000259" key="2">
    <source>
        <dbReference type="Pfam" id="PF00497"/>
    </source>
</evidence>
<dbReference type="InterPro" id="IPR001638">
    <property type="entry name" value="Solute-binding_3/MltF_N"/>
</dbReference>
<accession>A0ABS7XB33</accession>
<reference evidence="3 4" key="1">
    <citation type="submission" date="2020-12" db="EMBL/GenBank/DDBJ databases">
        <authorList>
            <person name="Ruan W."/>
            <person name="Khan S.A."/>
            <person name="Jeon C.O."/>
        </authorList>
    </citation>
    <scope>NUCLEOTIDE SEQUENCE [LARGE SCALE GENOMIC DNA]</scope>
    <source>
        <strain evidence="3 4">MA-13</strain>
    </source>
</reference>
<dbReference type="Proteomes" id="UP000663814">
    <property type="component" value="Unassembled WGS sequence"/>
</dbReference>
<proteinExistence type="predicted"/>
<evidence type="ECO:0000256" key="1">
    <source>
        <dbReference type="SAM" id="SignalP"/>
    </source>
</evidence>
<sequence length="236" mass="26500">MRILLFVVLLVSCSVSMADEIRLGVHNFPPYITVDSAGHCSGEAIEITRDILQNDTIKVNTVCATAARLYKMLQSGEVDLTINIKHTKALPNDVSFVEPPYAQLTLTLLTHGAAIAREKHLTIAAIRGFDYHGQRHLLSEQGYSFTDLPDSLSAVELFVKGRSSALLTYEGPFIYYLQQHNLPFAKHYQRRVIETIDTHYVISAASAHQDYIRQTLQHYATINTLSYFSRQAISTD</sequence>
<organism evidence="3 4">
    <name type="scientific">Rheinheimera maricola</name>
    <dbReference type="NCBI Taxonomy" id="2793282"/>
    <lineage>
        <taxon>Bacteria</taxon>
        <taxon>Pseudomonadati</taxon>
        <taxon>Pseudomonadota</taxon>
        <taxon>Gammaproteobacteria</taxon>
        <taxon>Chromatiales</taxon>
        <taxon>Chromatiaceae</taxon>
        <taxon>Rheinheimera</taxon>
    </lineage>
</organism>
<feature type="chain" id="PRO_5047213396" evidence="1">
    <location>
        <begin position="19"/>
        <end position="236"/>
    </location>
</feature>
<dbReference type="Pfam" id="PF00497">
    <property type="entry name" value="SBP_bac_3"/>
    <property type="match status" value="1"/>
</dbReference>
<reference evidence="3 4" key="2">
    <citation type="submission" date="2021-08" db="EMBL/GenBank/DDBJ databases">
        <title>Rheinheimera aquimaris sp. nov., isolated from seawater of the East Sea in Korea.</title>
        <authorList>
            <person name="Kim K.H."/>
            <person name="Wenting R."/>
            <person name="Kim K.R."/>
            <person name="Jeon C.O."/>
        </authorList>
    </citation>
    <scope>NUCLEOTIDE SEQUENCE [LARGE SCALE GENOMIC DNA]</scope>
    <source>
        <strain evidence="3 4">MA-13</strain>
    </source>
</reference>
<dbReference type="SUPFAM" id="SSF53850">
    <property type="entry name" value="Periplasmic binding protein-like II"/>
    <property type="match status" value="1"/>
</dbReference>
<name>A0ABS7XB33_9GAMM</name>
<dbReference type="RefSeq" id="WP_205313606.1">
    <property type="nucleotide sequence ID" value="NZ_JAERPS020000005.1"/>
</dbReference>
<evidence type="ECO:0000313" key="3">
    <source>
        <dbReference type="EMBL" id="MBZ9612766.1"/>
    </source>
</evidence>
<keyword evidence="4" id="KW-1185">Reference proteome</keyword>
<keyword evidence="1" id="KW-0732">Signal</keyword>
<protein>
    <submittedName>
        <fullName evidence="3">Transporter substrate-binding domain-containing protein</fullName>
    </submittedName>
</protein>
<feature type="domain" description="Solute-binding protein family 3/N-terminal" evidence="2">
    <location>
        <begin position="21"/>
        <end position="110"/>
    </location>
</feature>
<gene>
    <name evidence="3" type="ORF">I4W93_014300</name>
</gene>
<feature type="signal peptide" evidence="1">
    <location>
        <begin position="1"/>
        <end position="18"/>
    </location>
</feature>
<evidence type="ECO:0000313" key="4">
    <source>
        <dbReference type="Proteomes" id="UP000663814"/>
    </source>
</evidence>
<dbReference type="EMBL" id="JAERPS020000005">
    <property type="protein sequence ID" value="MBZ9612766.1"/>
    <property type="molecule type" value="Genomic_DNA"/>
</dbReference>